<evidence type="ECO:0000256" key="2">
    <source>
        <dbReference type="ARBA" id="ARBA00022692"/>
    </source>
</evidence>
<dbReference type="PANTHER" id="PTHR22950">
    <property type="entry name" value="AMINO ACID TRANSPORTER"/>
    <property type="match status" value="1"/>
</dbReference>
<dbReference type="PANTHER" id="PTHR22950:SF666">
    <property type="entry name" value="VACUOLAR AMINO ACID TRANSPORTER 4"/>
    <property type="match status" value="1"/>
</dbReference>
<evidence type="ECO:0000256" key="5">
    <source>
        <dbReference type="SAM" id="Phobius"/>
    </source>
</evidence>
<dbReference type="AlphaFoldDB" id="A0AAU9TVW7"/>
<proteinExistence type="predicted"/>
<feature type="transmembrane region" description="Helical" evidence="5">
    <location>
        <begin position="378"/>
        <end position="400"/>
    </location>
</feature>
<organism evidence="7 8">
    <name type="scientific">Euphydryas editha</name>
    <name type="common">Edith's checkerspot</name>
    <dbReference type="NCBI Taxonomy" id="104508"/>
    <lineage>
        <taxon>Eukaryota</taxon>
        <taxon>Metazoa</taxon>
        <taxon>Ecdysozoa</taxon>
        <taxon>Arthropoda</taxon>
        <taxon>Hexapoda</taxon>
        <taxon>Insecta</taxon>
        <taxon>Pterygota</taxon>
        <taxon>Neoptera</taxon>
        <taxon>Endopterygota</taxon>
        <taxon>Lepidoptera</taxon>
        <taxon>Glossata</taxon>
        <taxon>Ditrysia</taxon>
        <taxon>Papilionoidea</taxon>
        <taxon>Nymphalidae</taxon>
        <taxon>Nymphalinae</taxon>
        <taxon>Euphydryas</taxon>
    </lineage>
</organism>
<evidence type="ECO:0000256" key="1">
    <source>
        <dbReference type="ARBA" id="ARBA00004141"/>
    </source>
</evidence>
<protein>
    <recommendedName>
        <fullName evidence="6">Amino acid transporter transmembrane domain-containing protein</fullName>
    </recommendedName>
</protein>
<keyword evidence="8" id="KW-1185">Reference proteome</keyword>
<feature type="transmembrane region" description="Helical" evidence="5">
    <location>
        <begin position="91"/>
        <end position="111"/>
    </location>
</feature>
<keyword evidence="4 5" id="KW-0472">Membrane</keyword>
<comment type="caution">
    <text evidence="7">The sequence shown here is derived from an EMBL/GenBank/DDBJ whole genome shotgun (WGS) entry which is preliminary data.</text>
</comment>
<evidence type="ECO:0000313" key="7">
    <source>
        <dbReference type="EMBL" id="CAH2089730.1"/>
    </source>
</evidence>
<dbReference type="Pfam" id="PF01490">
    <property type="entry name" value="Aa_trans"/>
    <property type="match status" value="1"/>
</dbReference>
<comment type="subcellular location">
    <subcellularLocation>
        <location evidence="1">Membrane</location>
        <topology evidence="1">Multi-pass membrane protein</topology>
    </subcellularLocation>
</comment>
<feature type="transmembrane region" description="Helical" evidence="5">
    <location>
        <begin position="35"/>
        <end position="52"/>
    </location>
</feature>
<evidence type="ECO:0000313" key="8">
    <source>
        <dbReference type="Proteomes" id="UP001153954"/>
    </source>
</evidence>
<dbReference type="Proteomes" id="UP001153954">
    <property type="component" value="Unassembled WGS sequence"/>
</dbReference>
<evidence type="ECO:0000259" key="6">
    <source>
        <dbReference type="Pfam" id="PF01490"/>
    </source>
</evidence>
<feature type="domain" description="Amino acid transporter transmembrane" evidence="6">
    <location>
        <begin position="1"/>
        <end position="393"/>
    </location>
</feature>
<dbReference type="EMBL" id="CAKOGL010000008">
    <property type="protein sequence ID" value="CAH2089730.1"/>
    <property type="molecule type" value="Genomic_DNA"/>
</dbReference>
<dbReference type="InterPro" id="IPR013057">
    <property type="entry name" value="AA_transpt_TM"/>
</dbReference>
<feature type="transmembrane region" description="Helical" evidence="5">
    <location>
        <begin position="224"/>
        <end position="245"/>
    </location>
</feature>
<feature type="transmembrane region" description="Helical" evidence="5">
    <location>
        <begin position="123"/>
        <end position="142"/>
    </location>
</feature>
<keyword evidence="3 5" id="KW-1133">Transmembrane helix</keyword>
<evidence type="ECO:0000256" key="4">
    <source>
        <dbReference type="ARBA" id="ARBA00023136"/>
    </source>
</evidence>
<name>A0AAU9TVW7_EUPED</name>
<feature type="transmembrane region" description="Helical" evidence="5">
    <location>
        <begin position="187"/>
        <end position="212"/>
    </location>
</feature>
<dbReference type="GO" id="GO:0015179">
    <property type="term" value="F:L-amino acid transmembrane transporter activity"/>
    <property type="evidence" value="ECO:0007669"/>
    <property type="project" value="TreeGrafter"/>
</dbReference>
<feature type="transmembrane region" description="Helical" evidence="5">
    <location>
        <begin position="265"/>
        <end position="288"/>
    </location>
</feature>
<feature type="transmembrane region" description="Helical" evidence="5">
    <location>
        <begin position="154"/>
        <end position="181"/>
    </location>
</feature>
<evidence type="ECO:0000256" key="3">
    <source>
        <dbReference type="ARBA" id="ARBA00022989"/>
    </source>
</evidence>
<gene>
    <name evidence="7" type="ORF">EEDITHA_LOCUS5755</name>
</gene>
<feature type="transmembrane region" description="Helical" evidence="5">
    <location>
        <begin position="338"/>
        <end position="357"/>
    </location>
</feature>
<accession>A0AAU9TVW7</accession>
<sequence>MAYFNLIRIFFGAGILGLPLAVSQGGIILGPVMSMGLGLLIIHMHLTLLWCLNEISRQLKIPNISYRYGFRLALLHGPSIMHGIGYRGPSIIATFMILSQLGICTVFVIFTTDSLRDIMDWQTSRPAIVALLVPYLLLEYFMKTLKIVSYISMLGNFMNLVGLILVMYHVFLAPHGVLIYATTDAVALYFVIGTCLFNLSAVGVVLSIDKALKDPRVLTKSSGVICVCMLTTTIILTVFGVLGYWSFGTMEENVLRSLPFDDNSAILAIGLYLISIAFVYPIQCYPAIQIIIEVIKNRDAHFPPSEKTLKTVEFVARPVFVFTSFFVCYLVPIQGAFVAFVGNLCTTMLALVFPALMELCILYPNHYGKYNFYLIKDLIIVIFGVSSWLIGVALCGYLIYVRVLSLHSLNNNMEY</sequence>
<dbReference type="GO" id="GO:0016020">
    <property type="term" value="C:membrane"/>
    <property type="evidence" value="ECO:0007669"/>
    <property type="project" value="UniProtKB-SubCell"/>
</dbReference>
<feature type="transmembrane region" description="Helical" evidence="5">
    <location>
        <begin position="314"/>
        <end position="332"/>
    </location>
</feature>
<keyword evidence="2 5" id="KW-0812">Transmembrane</keyword>
<reference evidence="7" key="1">
    <citation type="submission" date="2022-03" db="EMBL/GenBank/DDBJ databases">
        <authorList>
            <person name="Tunstrom K."/>
        </authorList>
    </citation>
    <scope>NUCLEOTIDE SEQUENCE</scope>
</reference>